<dbReference type="CDD" id="cd18186">
    <property type="entry name" value="BTB_POZ_ZBTB_KLHL-like"/>
    <property type="match status" value="1"/>
</dbReference>
<keyword evidence="3" id="KW-1185">Reference proteome</keyword>
<dbReference type="PANTHER" id="PTHR47843">
    <property type="entry name" value="BTB DOMAIN-CONTAINING PROTEIN-RELATED"/>
    <property type="match status" value="1"/>
</dbReference>
<feature type="domain" description="BTB" evidence="1">
    <location>
        <begin position="24"/>
        <end position="84"/>
    </location>
</feature>
<dbReference type="InterPro" id="IPR000210">
    <property type="entry name" value="BTB/POZ_dom"/>
</dbReference>
<dbReference type="SMART" id="SM00225">
    <property type="entry name" value="BTB"/>
    <property type="match status" value="1"/>
</dbReference>
<comment type="caution">
    <text evidence="2">The sequence shown here is derived from an EMBL/GenBank/DDBJ whole genome shotgun (WGS) entry which is preliminary data.</text>
</comment>
<proteinExistence type="predicted"/>
<evidence type="ECO:0000259" key="1">
    <source>
        <dbReference type="PROSITE" id="PS50097"/>
    </source>
</evidence>
<organism evidence="2 3">
    <name type="scientific">Phyllosticta capitalensis</name>
    <dbReference type="NCBI Taxonomy" id="121624"/>
    <lineage>
        <taxon>Eukaryota</taxon>
        <taxon>Fungi</taxon>
        <taxon>Dikarya</taxon>
        <taxon>Ascomycota</taxon>
        <taxon>Pezizomycotina</taxon>
        <taxon>Dothideomycetes</taxon>
        <taxon>Dothideomycetes incertae sedis</taxon>
        <taxon>Botryosphaeriales</taxon>
        <taxon>Phyllostictaceae</taxon>
        <taxon>Phyllosticta</taxon>
    </lineage>
</organism>
<dbReference type="SUPFAM" id="SSF54695">
    <property type="entry name" value="POZ domain"/>
    <property type="match status" value="1"/>
</dbReference>
<dbReference type="EMBL" id="JBBWRZ010000008">
    <property type="protein sequence ID" value="KAK8230843.1"/>
    <property type="molecule type" value="Genomic_DNA"/>
</dbReference>
<dbReference type="Proteomes" id="UP001492380">
    <property type="component" value="Unassembled WGS sequence"/>
</dbReference>
<dbReference type="Pfam" id="PF00651">
    <property type="entry name" value="BTB"/>
    <property type="match status" value="1"/>
</dbReference>
<evidence type="ECO:0000313" key="2">
    <source>
        <dbReference type="EMBL" id="KAK8230843.1"/>
    </source>
</evidence>
<gene>
    <name evidence="2" type="ORF">HDK90DRAFT_512954</name>
</gene>
<reference evidence="2 3" key="1">
    <citation type="submission" date="2024-04" db="EMBL/GenBank/DDBJ databases">
        <title>Phyllosticta paracitricarpa is synonymous to the EU quarantine fungus P. citricarpa based on phylogenomic analyses.</title>
        <authorList>
            <consortium name="Lawrence Berkeley National Laboratory"/>
            <person name="Van Ingen-Buijs V.A."/>
            <person name="Van Westerhoven A.C."/>
            <person name="Haridas S."/>
            <person name="Skiadas P."/>
            <person name="Martin F."/>
            <person name="Groenewald J.Z."/>
            <person name="Crous P.W."/>
            <person name="Seidl M.F."/>
        </authorList>
    </citation>
    <scope>NUCLEOTIDE SEQUENCE [LARGE SCALE GENOMIC DNA]</scope>
    <source>
        <strain evidence="2 3">CBS 123374</strain>
    </source>
</reference>
<dbReference type="PANTHER" id="PTHR47843:SF5">
    <property type="entry name" value="BTB_POZ DOMAIN PROTEIN"/>
    <property type="match status" value="1"/>
</dbReference>
<dbReference type="PROSITE" id="PS50097">
    <property type="entry name" value="BTB"/>
    <property type="match status" value="1"/>
</dbReference>
<protein>
    <recommendedName>
        <fullName evidence="1">BTB domain-containing protein</fullName>
    </recommendedName>
</protein>
<sequence>MMETDEPPSLESVVGDLLVSGLFSDFQVRCSDGTVYNLHRSMVCSQSDFFRKAFSPNFQEAKSGIVNLESDDPAILKALFEYFYHHKYTDIDTDAKGLLIFHTNVYAAGEMYRVQGMKNLAMQRFRNVVDQAATLDGLDFPLAVNAVYKTTIPSDKGMRGVVIDIAKTKINEIMALNGMDEMMDAVGQFGKDLSRAMLNDYNKMRIARQHGCPKCNKLFFMEIPTGLESIYCPGCCEKSEAADWKQKMTNEVPPPSQFQCCLCSKVVLMYLPGGRYDHTGCVHCGKFYSNSSWFTNKVVSN</sequence>
<evidence type="ECO:0000313" key="3">
    <source>
        <dbReference type="Proteomes" id="UP001492380"/>
    </source>
</evidence>
<dbReference type="InterPro" id="IPR011333">
    <property type="entry name" value="SKP1/BTB/POZ_sf"/>
</dbReference>
<accession>A0ABR1YJY9</accession>
<dbReference type="Gene3D" id="3.30.710.10">
    <property type="entry name" value="Potassium Channel Kv1.1, Chain A"/>
    <property type="match status" value="1"/>
</dbReference>
<name>A0ABR1YJY9_9PEZI</name>